<accession>A0ABW6CQQ2</accession>
<dbReference type="Proteomes" id="UP001598130">
    <property type="component" value="Unassembled WGS sequence"/>
</dbReference>
<proteinExistence type="predicted"/>
<keyword evidence="2" id="KW-1185">Reference proteome</keyword>
<protein>
    <recommendedName>
        <fullName evidence="3">DUF1631 domain-containing protein</fullName>
    </recommendedName>
</protein>
<name>A0ABW6CQQ2_9CAUL</name>
<evidence type="ECO:0000313" key="1">
    <source>
        <dbReference type="EMBL" id="MFD3265390.1"/>
    </source>
</evidence>
<sequence>MSGLSDRKIEIVRHLVESAPDKIVGGLQNALASASGDSVLAGVRRLVESEVADRRLRNAVLSPIAPLCVARAAEPNQIIFPPRVLALIWRGLKETCPTEVLKAERTLTDYRADETSTEPFDILAAAAVDALRERQQRDFAAAADLADASRENGAELLISCLALSPIIREATLRLPEWISRTTDERAAAARLAYKDAVAISDDAGPRFFTMLAAQLAEPWTILRIVSAVMDRPTEHYLAASEFSTFAEQLMDDIDKNLIKVAQLDLAGGPQAGRDAGAVVELITLQIAEIENSVELGKEGGWGGRVQKQKKSLAGVVEGRLRECDKIIGQALPSHSVRVARMMKSLPRLTGEPDEKAVTRAITLLTFLESVRSSANYGGFASTRTKVVEKVGETIDDYVEEVLALLREGDVPDPEVARVFLGVAADCSTLLRDARAGDVIRRRAAAALGAVKPAADSAAA</sequence>
<dbReference type="RefSeq" id="WP_377370827.1">
    <property type="nucleotide sequence ID" value="NZ_JAOTJD010000032.1"/>
</dbReference>
<reference evidence="1 2" key="1">
    <citation type="submission" date="2022-09" db="EMBL/GenBank/DDBJ databases">
        <title>New species of Phenylobacterium.</title>
        <authorList>
            <person name="Mieszkin S."/>
        </authorList>
    </citation>
    <scope>NUCLEOTIDE SEQUENCE [LARGE SCALE GENOMIC DNA]</scope>
    <source>
        <strain evidence="1 2">HK31-G</strain>
    </source>
</reference>
<dbReference type="EMBL" id="JAOTJD010000032">
    <property type="protein sequence ID" value="MFD3265390.1"/>
    <property type="molecule type" value="Genomic_DNA"/>
</dbReference>
<gene>
    <name evidence="1" type="ORF">OCL97_15640</name>
</gene>
<evidence type="ECO:0000313" key="2">
    <source>
        <dbReference type="Proteomes" id="UP001598130"/>
    </source>
</evidence>
<comment type="caution">
    <text evidence="1">The sequence shown here is derived from an EMBL/GenBank/DDBJ whole genome shotgun (WGS) entry which is preliminary data.</text>
</comment>
<evidence type="ECO:0008006" key="3">
    <source>
        <dbReference type="Google" id="ProtNLM"/>
    </source>
</evidence>
<organism evidence="1 2">
    <name type="scientific">Phenylobacterium ferrooxidans</name>
    <dbReference type="NCBI Taxonomy" id="2982689"/>
    <lineage>
        <taxon>Bacteria</taxon>
        <taxon>Pseudomonadati</taxon>
        <taxon>Pseudomonadota</taxon>
        <taxon>Alphaproteobacteria</taxon>
        <taxon>Caulobacterales</taxon>
        <taxon>Caulobacteraceae</taxon>
        <taxon>Phenylobacterium</taxon>
    </lineage>
</organism>